<keyword evidence="9" id="KW-1185">Reference proteome</keyword>
<evidence type="ECO:0000259" key="7">
    <source>
        <dbReference type="PROSITE" id="PS50979"/>
    </source>
</evidence>
<accession>A0A1M6ZL94</accession>
<feature type="domain" description="Biotin carboxylation" evidence="7">
    <location>
        <begin position="6"/>
        <end position="453"/>
    </location>
</feature>
<protein>
    <submittedName>
        <fullName evidence="8">Biotin carboxylase C-terminal domain-containing protein</fullName>
    </submittedName>
</protein>
<dbReference type="SMART" id="SM00878">
    <property type="entry name" value="Biotin_carb_C"/>
    <property type="match status" value="1"/>
</dbReference>
<evidence type="ECO:0000313" key="9">
    <source>
        <dbReference type="Proteomes" id="UP000183994"/>
    </source>
</evidence>
<dbReference type="InterPro" id="IPR005482">
    <property type="entry name" value="Biotin_COase_C"/>
</dbReference>
<evidence type="ECO:0000313" key="8">
    <source>
        <dbReference type="EMBL" id="SHL31242.1"/>
    </source>
</evidence>
<dbReference type="GO" id="GO:0046872">
    <property type="term" value="F:metal ion binding"/>
    <property type="evidence" value="ECO:0007669"/>
    <property type="project" value="InterPro"/>
</dbReference>
<dbReference type="InterPro" id="IPR011054">
    <property type="entry name" value="Rudment_hybrid_motif"/>
</dbReference>
<evidence type="ECO:0000256" key="4">
    <source>
        <dbReference type="ARBA" id="ARBA00023267"/>
    </source>
</evidence>
<dbReference type="PANTHER" id="PTHR48095">
    <property type="entry name" value="PYRUVATE CARBOXYLASE SUBUNIT A"/>
    <property type="match status" value="1"/>
</dbReference>
<dbReference type="Gene3D" id="3.30.470.20">
    <property type="entry name" value="ATP-grasp fold, B domain"/>
    <property type="match status" value="1"/>
</dbReference>
<dbReference type="Pfam" id="PF02786">
    <property type="entry name" value="CPSase_L_D2"/>
    <property type="match status" value="1"/>
</dbReference>
<keyword evidence="2 5" id="KW-0547">Nucleotide-binding</keyword>
<feature type="domain" description="ATP-grasp" evidence="6">
    <location>
        <begin position="124"/>
        <end position="323"/>
    </location>
</feature>
<keyword evidence="4" id="KW-0092">Biotin</keyword>
<dbReference type="InterPro" id="IPR011761">
    <property type="entry name" value="ATP-grasp"/>
</dbReference>
<dbReference type="EMBL" id="FQZU01000059">
    <property type="protein sequence ID" value="SHL31242.1"/>
    <property type="molecule type" value="Genomic_DNA"/>
</dbReference>
<keyword evidence="1" id="KW-0436">Ligase</keyword>
<dbReference type="InterPro" id="IPR005479">
    <property type="entry name" value="CPAse_ATP-bd"/>
</dbReference>
<evidence type="ECO:0000256" key="1">
    <source>
        <dbReference type="ARBA" id="ARBA00022598"/>
    </source>
</evidence>
<dbReference type="Pfam" id="PF02785">
    <property type="entry name" value="Biotin_carb_C"/>
    <property type="match status" value="1"/>
</dbReference>
<dbReference type="FunFam" id="3.40.50.20:FF:000010">
    <property type="entry name" value="Propionyl-CoA carboxylase subunit alpha"/>
    <property type="match status" value="1"/>
</dbReference>
<dbReference type="AlphaFoldDB" id="A0A1M6ZL94"/>
<evidence type="ECO:0000256" key="2">
    <source>
        <dbReference type="ARBA" id="ARBA00022741"/>
    </source>
</evidence>
<dbReference type="RefSeq" id="WP_083611292.1">
    <property type="nucleotide sequence ID" value="NZ_FQZU01000059.1"/>
</dbReference>
<dbReference type="OrthoDB" id="9769961at2"/>
<sequence length="484" mass="53334">MNTIPPIEKVLVANRGEIAIRLCRGVQEEGKRAVAIYESPDAESRHLRIADEAVWIGPGPRKDYLDIDRIIWAARKSGAQAVHPGYGFLAENPQFAAACEEAGLIFIGPSAATIQDLGDKTISRRLAEEAGLPTIPGSGILPPGGDGKRAAVEFGAKYGYPVMLKAVAGGGGRGIRKVDSEKELLSQIEIAKNEAVSAFGDGRLYLEKGIVNPRHIEVQILGDQHGNVIHMGGRNCSIQRRHQKLVEIAPSLLDPALEEKICQSAIQYAKHVGYVNAGTVEFLVDSDDSFYFLEINTRLQVEHTVTEVVTGIDIVRRMIRVAEGKKLDVTQDEVFCRGFAIEMRINAEDPKQDFAPESGKHVAVYNSPGGPGIRLDGMAYQGYTIPTEYDSLLVKLTVYGFRWEEAVSRLSRALKNYRIVGPKTTIPFYRKLVLEPEFASGSFDTGYLERHPELYDYSDQEAQEAKVAKLLSAIHYHGKNIFAE</sequence>
<keyword evidence="3 5" id="KW-0067">ATP-binding</keyword>
<gene>
    <name evidence="8" type="ORF">SAMN02745216_04994</name>
</gene>
<evidence type="ECO:0000256" key="5">
    <source>
        <dbReference type="PROSITE-ProRule" id="PRU00409"/>
    </source>
</evidence>
<dbReference type="SUPFAM" id="SSF51246">
    <property type="entry name" value="Rudiment single hybrid motif"/>
    <property type="match status" value="1"/>
</dbReference>
<dbReference type="PROSITE" id="PS50975">
    <property type="entry name" value="ATP_GRASP"/>
    <property type="match status" value="1"/>
</dbReference>
<evidence type="ECO:0000259" key="6">
    <source>
        <dbReference type="PROSITE" id="PS50975"/>
    </source>
</evidence>
<dbReference type="InterPro" id="IPR051602">
    <property type="entry name" value="ACC_Biotin_Carboxylase"/>
</dbReference>
<dbReference type="InterPro" id="IPR016185">
    <property type="entry name" value="PreATP-grasp_dom_sf"/>
</dbReference>
<dbReference type="PROSITE" id="PS00867">
    <property type="entry name" value="CPSASE_2"/>
    <property type="match status" value="1"/>
</dbReference>
<dbReference type="STRING" id="1121393.SAMN02745216_04994"/>
<dbReference type="SUPFAM" id="SSF56059">
    <property type="entry name" value="Glutathione synthetase ATP-binding domain-like"/>
    <property type="match status" value="1"/>
</dbReference>
<dbReference type="InterPro" id="IPR011764">
    <property type="entry name" value="Biotin_carboxylation_dom"/>
</dbReference>
<dbReference type="SUPFAM" id="SSF52440">
    <property type="entry name" value="PreATP-grasp domain"/>
    <property type="match status" value="1"/>
</dbReference>
<dbReference type="Pfam" id="PF00289">
    <property type="entry name" value="Biotin_carb_N"/>
    <property type="match status" value="1"/>
</dbReference>
<proteinExistence type="predicted"/>
<reference evidence="9" key="1">
    <citation type="submission" date="2016-11" db="EMBL/GenBank/DDBJ databases">
        <authorList>
            <person name="Varghese N."/>
            <person name="Submissions S."/>
        </authorList>
    </citation>
    <scope>NUCLEOTIDE SEQUENCE [LARGE SCALE GENOMIC DNA]</scope>
    <source>
        <strain evidence="9">DSM 16219</strain>
    </source>
</reference>
<dbReference type="Proteomes" id="UP000183994">
    <property type="component" value="Unassembled WGS sequence"/>
</dbReference>
<organism evidence="8 9">
    <name type="scientific">Desulfatibacillum alkenivorans DSM 16219</name>
    <dbReference type="NCBI Taxonomy" id="1121393"/>
    <lineage>
        <taxon>Bacteria</taxon>
        <taxon>Pseudomonadati</taxon>
        <taxon>Thermodesulfobacteriota</taxon>
        <taxon>Desulfobacteria</taxon>
        <taxon>Desulfobacterales</taxon>
        <taxon>Desulfatibacillaceae</taxon>
        <taxon>Desulfatibacillum</taxon>
    </lineage>
</organism>
<name>A0A1M6ZL94_9BACT</name>
<dbReference type="GO" id="GO:0005524">
    <property type="term" value="F:ATP binding"/>
    <property type="evidence" value="ECO:0007669"/>
    <property type="project" value="UniProtKB-UniRule"/>
</dbReference>
<dbReference type="PANTHER" id="PTHR48095:SF1">
    <property type="entry name" value="BIOTIN CARBOXYLASE"/>
    <property type="match status" value="1"/>
</dbReference>
<dbReference type="InterPro" id="IPR005481">
    <property type="entry name" value="BC-like_N"/>
</dbReference>
<evidence type="ECO:0000256" key="3">
    <source>
        <dbReference type="ARBA" id="ARBA00022840"/>
    </source>
</evidence>
<dbReference type="PROSITE" id="PS50979">
    <property type="entry name" value="BC"/>
    <property type="match status" value="1"/>
</dbReference>
<dbReference type="GO" id="GO:0016874">
    <property type="term" value="F:ligase activity"/>
    <property type="evidence" value="ECO:0007669"/>
    <property type="project" value="UniProtKB-KW"/>
</dbReference>